<protein>
    <submittedName>
        <fullName evidence="1">Imidazoleglycerol phosphate dehydratase HisB</fullName>
    </submittedName>
</protein>
<dbReference type="Proteomes" id="UP000248291">
    <property type="component" value="Unassembled WGS sequence"/>
</dbReference>
<dbReference type="AlphaFoldDB" id="A0AAN4QCY1"/>
<comment type="caution">
    <text evidence="1">The sequence shown here is derived from an EMBL/GenBank/DDBJ whole genome shotgun (WGS) entry which is preliminary data.</text>
</comment>
<organism evidence="1 2">
    <name type="scientific">Pseudomonas syringae pv. actinidiae</name>
    <dbReference type="NCBI Taxonomy" id="103796"/>
    <lineage>
        <taxon>Bacteria</taxon>
        <taxon>Pseudomonadati</taxon>
        <taxon>Pseudomonadota</taxon>
        <taxon>Gammaproteobacteria</taxon>
        <taxon>Pseudomonadales</taxon>
        <taxon>Pseudomonadaceae</taxon>
        <taxon>Pseudomonas</taxon>
        <taxon>Pseudomonas syringae</taxon>
    </lineage>
</organism>
<accession>A0AAN4QCY1</accession>
<sequence>MFTIAQFFQIGTNQTMKAVVRPMWQQSIQPGTIDQFGRCHLLDEIHCLSFAFEKTSWLPGAALFQVLRVLIGHNTHVLFHPLFKRLGLGRKITVFPFGLGQTVVQKHDRIVLMFRSTLIHP</sequence>
<reference evidence="1 2" key="1">
    <citation type="submission" date="2018-04" db="EMBL/GenBank/DDBJ databases">
        <title>Draft genome sequence of Pseudomonas syringae pv. actinidiae biovar 3 strains isolated from kiwifruit in Kagawa prefecture.</title>
        <authorList>
            <person name="Tabuchi M."/>
            <person name="Saito M."/>
            <person name="Fujiwara S."/>
            <person name="Sasa N."/>
            <person name="Akimitsu K."/>
            <person name="Gomi K."/>
            <person name="Konishi-Sugita S."/>
            <person name="Hamano K."/>
            <person name="Kataoka I."/>
        </authorList>
    </citation>
    <scope>NUCLEOTIDE SEQUENCE [LARGE SCALE GENOMIC DNA]</scope>
    <source>
        <strain evidence="1 2">MAFF212211</strain>
    </source>
</reference>
<evidence type="ECO:0000313" key="1">
    <source>
        <dbReference type="EMBL" id="GBH21370.1"/>
    </source>
</evidence>
<proteinExistence type="predicted"/>
<gene>
    <name evidence="1" type="ORF">KPSA3_07416</name>
</gene>
<name>A0AAN4QCY1_PSESF</name>
<dbReference type="EMBL" id="BGKA01000289">
    <property type="protein sequence ID" value="GBH21370.1"/>
    <property type="molecule type" value="Genomic_DNA"/>
</dbReference>
<evidence type="ECO:0000313" key="2">
    <source>
        <dbReference type="Proteomes" id="UP000248291"/>
    </source>
</evidence>